<keyword evidence="6 7" id="KW-0961">Cell wall biogenesis/degradation</keyword>
<evidence type="ECO:0000256" key="2">
    <source>
        <dbReference type="ARBA" id="ARBA00005992"/>
    </source>
</evidence>
<comment type="similarity">
    <text evidence="2">Belongs to the YkuD family.</text>
</comment>
<comment type="pathway">
    <text evidence="1 7">Cell wall biogenesis; peptidoglycan biosynthesis.</text>
</comment>
<organism evidence="10 11">
    <name type="scientific">Chondromyces apiculatus DSM 436</name>
    <dbReference type="NCBI Taxonomy" id="1192034"/>
    <lineage>
        <taxon>Bacteria</taxon>
        <taxon>Pseudomonadati</taxon>
        <taxon>Myxococcota</taxon>
        <taxon>Polyangia</taxon>
        <taxon>Polyangiales</taxon>
        <taxon>Polyangiaceae</taxon>
        <taxon>Chondromyces</taxon>
    </lineage>
</organism>
<protein>
    <recommendedName>
        <fullName evidence="9">L,D-TPase catalytic domain-containing protein</fullName>
    </recommendedName>
</protein>
<feature type="domain" description="L,D-TPase catalytic" evidence="9">
    <location>
        <begin position="452"/>
        <end position="590"/>
    </location>
</feature>
<dbReference type="Gene3D" id="2.40.440.10">
    <property type="entry name" value="L,D-transpeptidase catalytic domain-like"/>
    <property type="match status" value="1"/>
</dbReference>
<feature type="active site" description="Proton donor/acceptor" evidence="7">
    <location>
        <position position="536"/>
    </location>
</feature>
<dbReference type="InterPro" id="IPR038063">
    <property type="entry name" value="Transpep_catalytic_dom"/>
</dbReference>
<name>A0A017T873_9BACT</name>
<dbReference type="GO" id="GO:0071555">
    <property type="term" value="P:cell wall organization"/>
    <property type="evidence" value="ECO:0007669"/>
    <property type="project" value="UniProtKB-UniRule"/>
</dbReference>
<dbReference type="CDD" id="cd16913">
    <property type="entry name" value="YkuD_like"/>
    <property type="match status" value="1"/>
</dbReference>
<dbReference type="Pfam" id="PF03734">
    <property type="entry name" value="YkuD"/>
    <property type="match status" value="1"/>
</dbReference>
<dbReference type="Proteomes" id="UP000019678">
    <property type="component" value="Unassembled WGS sequence"/>
</dbReference>
<evidence type="ECO:0000256" key="8">
    <source>
        <dbReference type="SAM" id="MobiDB-lite"/>
    </source>
</evidence>
<feature type="active site" description="Nucleophile" evidence="7">
    <location>
        <position position="552"/>
    </location>
</feature>
<dbReference type="PROSITE" id="PS52029">
    <property type="entry name" value="LD_TPASE"/>
    <property type="match status" value="1"/>
</dbReference>
<dbReference type="STRING" id="1192034.CAP_3827"/>
<keyword evidence="4 7" id="KW-0133">Cell shape</keyword>
<evidence type="ECO:0000256" key="6">
    <source>
        <dbReference type="ARBA" id="ARBA00023316"/>
    </source>
</evidence>
<feature type="region of interest" description="Disordered" evidence="8">
    <location>
        <begin position="95"/>
        <end position="133"/>
    </location>
</feature>
<evidence type="ECO:0000256" key="5">
    <source>
        <dbReference type="ARBA" id="ARBA00022984"/>
    </source>
</evidence>
<accession>A0A017T873</accession>
<dbReference type="InterPro" id="IPR050979">
    <property type="entry name" value="LD-transpeptidase"/>
</dbReference>
<dbReference type="GO" id="GO:0018104">
    <property type="term" value="P:peptidoglycan-protein cross-linking"/>
    <property type="evidence" value="ECO:0007669"/>
    <property type="project" value="TreeGrafter"/>
</dbReference>
<dbReference type="SUPFAM" id="SSF141523">
    <property type="entry name" value="L,D-transpeptidase catalytic domain-like"/>
    <property type="match status" value="1"/>
</dbReference>
<evidence type="ECO:0000256" key="1">
    <source>
        <dbReference type="ARBA" id="ARBA00004752"/>
    </source>
</evidence>
<keyword evidence="5 7" id="KW-0573">Peptidoglycan synthesis</keyword>
<keyword evidence="3" id="KW-0808">Transferase</keyword>
<dbReference type="GO" id="GO:0016740">
    <property type="term" value="F:transferase activity"/>
    <property type="evidence" value="ECO:0007669"/>
    <property type="project" value="UniProtKB-KW"/>
</dbReference>
<evidence type="ECO:0000259" key="9">
    <source>
        <dbReference type="PROSITE" id="PS52029"/>
    </source>
</evidence>
<comment type="caution">
    <text evidence="10">The sequence shown here is derived from an EMBL/GenBank/DDBJ whole genome shotgun (WGS) entry which is preliminary data.</text>
</comment>
<reference evidence="10 11" key="1">
    <citation type="submission" date="2013-05" db="EMBL/GenBank/DDBJ databases">
        <title>Genome assembly of Chondromyces apiculatus DSM 436.</title>
        <authorList>
            <person name="Sharma G."/>
            <person name="Khatri I."/>
            <person name="Kaur C."/>
            <person name="Mayilraj S."/>
            <person name="Subramanian S."/>
        </authorList>
    </citation>
    <scope>NUCLEOTIDE SEQUENCE [LARGE SCALE GENOMIC DNA]</scope>
    <source>
        <strain evidence="10 11">DSM 436</strain>
    </source>
</reference>
<keyword evidence="11" id="KW-1185">Reference proteome</keyword>
<dbReference type="eggNOG" id="COG1376">
    <property type="taxonomic scope" value="Bacteria"/>
</dbReference>
<gene>
    <name evidence="10" type="ORF">CAP_3827</name>
</gene>
<evidence type="ECO:0000256" key="4">
    <source>
        <dbReference type="ARBA" id="ARBA00022960"/>
    </source>
</evidence>
<dbReference type="AlphaFoldDB" id="A0A017T873"/>
<dbReference type="PANTHER" id="PTHR30582:SF2">
    <property type="entry name" value="L,D-TRANSPEPTIDASE YCIB-RELATED"/>
    <property type="match status" value="1"/>
</dbReference>
<sequence>MGAPKTGRLARVVETRVTDMHRTRATEQTQARGRGGRVAPLLRSLTFTATFSAACTLLAGVGGCGRSDAGQVAEEAASAAPSSGATTEVAAAVASAAPSGAAEDEPPPQAAGTPAVVDLSGVATPPPPAPEGSARLGIKALSVRAYARPTASSKVVGYLRAGAVVALESAESAGTEGCSGGWRKLKPHGYVCVGKEATLSLDDEIVRAASRRPDVTQKLPYMYGVVTRGGPAYARLPGEADLKRFEPGLKKHLAKWEKDKVSGAGYGLDVWQRWADKPAPPALEALEQKLTEGVPWYLQGGRQVPNLSGLVKSAEDVRIDEVSRRNGVAFVDSFLHEGRRYNVSTDLRVAPADRFRPIRGSDFHGWEIGKEIDFPFALIRRPGGKTWRLDGKKLVEAGDLAWRSAVPLTGKQQFFGGKLHYETKDGAWVDDRHAGRIDAAKKMPAWGKNGEKWLDINLTKQVLVAYEGTKAVYATLISSGEAGLADHEGTTATRKGIFRIHTKHVSITMDSDTVGEEFELRDVPYVQYFQDGYALHGAYWHDSFGRPKSHGCINLAPEDARRIFWWTEPQVPPGWHGAARSLTGTVVFVHP</sequence>
<evidence type="ECO:0000313" key="10">
    <source>
        <dbReference type="EMBL" id="EYF04801.1"/>
    </source>
</evidence>
<dbReference type="GO" id="GO:0005576">
    <property type="term" value="C:extracellular region"/>
    <property type="evidence" value="ECO:0007669"/>
    <property type="project" value="TreeGrafter"/>
</dbReference>
<proteinExistence type="inferred from homology"/>
<dbReference type="PANTHER" id="PTHR30582">
    <property type="entry name" value="L,D-TRANSPEPTIDASE"/>
    <property type="match status" value="1"/>
</dbReference>
<dbReference type="EMBL" id="ASRX01000029">
    <property type="protein sequence ID" value="EYF04801.1"/>
    <property type="molecule type" value="Genomic_DNA"/>
</dbReference>
<evidence type="ECO:0000256" key="7">
    <source>
        <dbReference type="PROSITE-ProRule" id="PRU01373"/>
    </source>
</evidence>
<evidence type="ECO:0000313" key="11">
    <source>
        <dbReference type="Proteomes" id="UP000019678"/>
    </source>
</evidence>
<dbReference type="UniPathway" id="UPA00219"/>
<dbReference type="InterPro" id="IPR005490">
    <property type="entry name" value="LD_TPept_cat_dom"/>
</dbReference>
<dbReference type="GO" id="GO:0071972">
    <property type="term" value="F:peptidoglycan L,D-transpeptidase activity"/>
    <property type="evidence" value="ECO:0007669"/>
    <property type="project" value="TreeGrafter"/>
</dbReference>
<dbReference type="GO" id="GO:0008360">
    <property type="term" value="P:regulation of cell shape"/>
    <property type="evidence" value="ECO:0007669"/>
    <property type="project" value="UniProtKB-UniRule"/>
</dbReference>
<evidence type="ECO:0000256" key="3">
    <source>
        <dbReference type="ARBA" id="ARBA00022679"/>
    </source>
</evidence>